<gene>
    <name evidence="3" type="ORF">SAMN05421852_102216</name>
</gene>
<sequence>MKKIRFALYILFILILGTACSNGKTNTSPSINESKNEIEIVVDQKKNAQTDPKDKQENHNESSGEQEAKEDKTDEDKKKTEKNEEKTSSNPSSSQRKYLDIMEDKSSILLKSGQKVVSTRIIRVIENGKAGIYAKNKGNGAVEWKLEGRNNGYVSSGILSSLGAKVNERRSVPPGEYRLYLTCISSTTCTADGILSGWK</sequence>
<dbReference type="AlphaFoldDB" id="A0A1I3LJ58"/>
<dbReference type="EMBL" id="FORR01000002">
    <property type="protein sequence ID" value="SFI84747.1"/>
    <property type="molecule type" value="Genomic_DNA"/>
</dbReference>
<reference evidence="3 4" key="1">
    <citation type="submission" date="2016-10" db="EMBL/GenBank/DDBJ databases">
        <authorList>
            <person name="de Groot N.N."/>
        </authorList>
    </citation>
    <scope>NUCLEOTIDE SEQUENCE [LARGE SCALE GENOMIC DNA]</scope>
    <source>
        <strain evidence="3 4">DSM 44778</strain>
    </source>
</reference>
<dbReference type="PROSITE" id="PS51257">
    <property type="entry name" value="PROKAR_LIPOPROTEIN"/>
    <property type="match status" value="1"/>
</dbReference>
<evidence type="ECO:0008006" key="5">
    <source>
        <dbReference type="Google" id="ProtNLM"/>
    </source>
</evidence>
<name>A0A1I3LJ58_9BACL</name>
<feature type="region of interest" description="Disordered" evidence="1">
    <location>
        <begin position="25"/>
        <end position="98"/>
    </location>
</feature>
<dbReference type="RefSeq" id="WP_093228028.1">
    <property type="nucleotide sequence ID" value="NZ_FORR01000002.1"/>
</dbReference>
<feature type="chain" id="PRO_5039520738" description="SH3 domain-containing protein" evidence="2">
    <location>
        <begin position="22"/>
        <end position="199"/>
    </location>
</feature>
<feature type="signal peptide" evidence="2">
    <location>
        <begin position="1"/>
        <end position="21"/>
    </location>
</feature>
<accession>A0A1I3LJ58</accession>
<organism evidence="3 4">
    <name type="scientific">Thermoflavimicrobium dichotomicum</name>
    <dbReference type="NCBI Taxonomy" id="46223"/>
    <lineage>
        <taxon>Bacteria</taxon>
        <taxon>Bacillati</taxon>
        <taxon>Bacillota</taxon>
        <taxon>Bacilli</taxon>
        <taxon>Bacillales</taxon>
        <taxon>Thermoactinomycetaceae</taxon>
        <taxon>Thermoflavimicrobium</taxon>
    </lineage>
</organism>
<keyword evidence="2" id="KW-0732">Signal</keyword>
<protein>
    <recommendedName>
        <fullName evidence="5">SH3 domain-containing protein</fullName>
    </recommendedName>
</protein>
<evidence type="ECO:0000313" key="4">
    <source>
        <dbReference type="Proteomes" id="UP000199545"/>
    </source>
</evidence>
<dbReference type="Proteomes" id="UP000199545">
    <property type="component" value="Unassembled WGS sequence"/>
</dbReference>
<keyword evidence="4" id="KW-1185">Reference proteome</keyword>
<evidence type="ECO:0000313" key="3">
    <source>
        <dbReference type="EMBL" id="SFI84747.1"/>
    </source>
</evidence>
<proteinExistence type="predicted"/>
<evidence type="ECO:0000256" key="2">
    <source>
        <dbReference type="SAM" id="SignalP"/>
    </source>
</evidence>
<evidence type="ECO:0000256" key="1">
    <source>
        <dbReference type="SAM" id="MobiDB-lite"/>
    </source>
</evidence>
<feature type="compositionally biased region" description="Basic and acidic residues" evidence="1">
    <location>
        <begin position="34"/>
        <end position="87"/>
    </location>
</feature>